<evidence type="ECO:0000259" key="2">
    <source>
        <dbReference type="Pfam" id="PF03372"/>
    </source>
</evidence>
<dbReference type="InterPro" id="IPR051916">
    <property type="entry name" value="GPI-anchor_lipid_remodeler"/>
</dbReference>
<evidence type="ECO:0000256" key="1">
    <source>
        <dbReference type="SAM" id="SignalP"/>
    </source>
</evidence>
<evidence type="ECO:0000313" key="3">
    <source>
        <dbReference type="EMBL" id="MDX2297535.1"/>
    </source>
</evidence>
<dbReference type="InterPro" id="IPR005135">
    <property type="entry name" value="Endo/exonuclease/phosphatase"/>
</dbReference>
<reference evidence="3 4" key="1">
    <citation type="submission" date="2023-10" db="EMBL/GenBank/DDBJ databases">
        <authorList>
            <person name="Wang X.X."/>
        </authorList>
    </citation>
    <scope>NUCLEOTIDE SEQUENCE [LARGE SCALE GENOMIC DNA]</scope>
    <source>
        <strain evidence="3 4">NBRC 12816</strain>
    </source>
</reference>
<gene>
    <name evidence="3" type="ORF">R2363_35830</name>
</gene>
<dbReference type="GO" id="GO:0004519">
    <property type="term" value="F:endonuclease activity"/>
    <property type="evidence" value="ECO:0007669"/>
    <property type="project" value="UniProtKB-KW"/>
</dbReference>
<organism evidence="3 4">
    <name type="scientific">Streptomyces roseolus</name>
    <dbReference type="NCBI Taxonomy" id="67358"/>
    <lineage>
        <taxon>Bacteria</taxon>
        <taxon>Bacillati</taxon>
        <taxon>Actinomycetota</taxon>
        <taxon>Actinomycetes</taxon>
        <taxon>Kitasatosporales</taxon>
        <taxon>Streptomycetaceae</taxon>
        <taxon>Streptomyces</taxon>
    </lineage>
</organism>
<protein>
    <submittedName>
        <fullName evidence="3">Endonuclease/exonuclease/phosphatase family protein</fullName>
    </submittedName>
</protein>
<accession>A0ABU4KJW9</accession>
<comment type="caution">
    <text evidence="3">The sequence shown here is derived from an EMBL/GenBank/DDBJ whole genome shotgun (WGS) entry which is preliminary data.</text>
</comment>
<dbReference type="EMBL" id="JAWJZF010000523">
    <property type="protein sequence ID" value="MDX2297535.1"/>
    <property type="molecule type" value="Genomic_DNA"/>
</dbReference>
<evidence type="ECO:0000313" key="4">
    <source>
        <dbReference type="Proteomes" id="UP001278571"/>
    </source>
</evidence>
<keyword evidence="1" id="KW-0732">Signal</keyword>
<dbReference type="Proteomes" id="UP001278571">
    <property type="component" value="Unassembled WGS sequence"/>
</dbReference>
<keyword evidence="3" id="KW-0540">Nuclease</keyword>
<feature type="domain" description="Endonuclease/exonuclease/phosphatase" evidence="2">
    <location>
        <begin position="51"/>
        <end position="351"/>
    </location>
</feature>
<proteinExistence type="predicted"/>
<keyword evidence="3" id="KW-0378">Hydrolase</keyword>
<dbReference type="PANTHER" id="PTHR14859">
    <property type="entry name" value="CALCOFLUOR WHITE HYPERSENSITIVE PROTEIN PRECURSOR"/>
    <property type="match status" value="1"/>
</dbReference>
<keyword evidence="4" id="KW-1185">Reference proteome</keyword>
<feature type="chain" id="PRO_5046000745" evidence="1">
    <location>
        <begin position="29"/>
        <end position="362"/>
    </location>
</feature>
<keyword evidence="3" id="KW-0255">Endonuclease</keyword>
<name>A0ABU4KJW9_9ACTN</name>
<dbReference type="RefSeq" id="WP_319013682.1">
    <property type="nucleotide sequence ID" value="NZ_JAWJZF010000523.1"/>
</dbReference>
<dbReference type="PANTHER" id="PTHR14859:SF1">
    <property type="entry name" value="PGAP2-INTERACTING PROTEIN"/>
    <property type="match status" value="1"/>
</dbReference>
<dbReference type="Pfam" id="PF03372">
    <property type="entry name" value="Exo_endo_phos"/>
    <property type="match status" value="1"/>
</dbReference>
<sequence length="362" mass="39320">MNVRTIFRVFLALIFMLGIPSAVNSAQASATGLPTTLSAEVTPNPANPRFLSYNVCGGKCPVYQGNVTTWRDTMISAIDNWDADVVMLQEVCYGQWIHLRNALQSRVGGDQYDSIWHATRTYEGCGNQDNHKWGTWAGSSETENLFGLVILVKGSEPTITDRQVHWLPNPAAGEERALLCGLAPVKGRMTRVCNTHIDFKTASFMGGKWSYSNPRTQVEAVDYKMDEYAAAGEPIILGGDFNPPVSQAADESATKYTPNLSPLYHTGHQGGTGIFQEVDETDTNYFIKNNAADQPVCAGMSVCRSGEATADTCSTGNSAFVPIKLDFIFVSPKFTSVYGDSAACTPGMSDHRLLRGEAAWAS</sequence>
<dbReference type="Gene3D" id="3.60.10.10">
    <property type="entry name" value="Endonuclease/exonuclease/phosphatase"/>
    <property type="match status" value="1"/>
</dbReference>
<feature type="signal peptide" evidence="1">
    <location>
        <begin position="1"/>
        <end position="28"/>
    </location>
</feature>
<dbReference type="SUPFAM" id="SSF56219">
    <property type="entry name" value="DNase I-like"/>
    <property type="match status" value="1"/>
</dbReference>
<dbReference type="InterPro" id="IPR036691">
    <property type="entry name" value="Endo/exonu/phosph_ase_sf"/>
</dbReference>